<dbReference type="HOGENOM" id="CLU_2608474_0_0_1"/>
<evidence type="ECO:0000256" key="7">
    <source>
        <dbReference type="ARBA" id="ARBA00022837"/>
    </source>
</evidence>
<proteinExistence type="predicted"/>
<dbReference type="Gene3D" id="1.25.40.20">
    <property type="entry name" value="Ankyrin repeat-containing domain"/>
    <property type="match status" value="1"/>
</dbReference>
<gene>
    <name evidence="10" type="ORF">YQE_08313</name>
</gene>
<evidence type="ECO:0000256" key="8">
    <source>
        <dbReference type="ARBA" id="ARBA00023065"/>
    </source>
</evidence>
<dbReference type="PANTHER" id="PTHR10582:SF28">
    <property type="entry name" value="NANCHUNG, ISOFORM B"/>
    <property type="match status" value="1"/>
</dbReference>
<dbReference type="OrthoDB" id="533508at2759"/>
<dbReference type="InterPro" id="IPR002110">
    <property type="entry name" value="Ankyrin_rpt"/>
</dbReference>
<name>N6TBP4_DENPD</name>
<evidence type="ECO:0000256" key="9">
    <source>
        <dbReference type="ARBA" id="ARBA00023303"/>
    </source>
</evidence>
<keyword evidence="3" id="KW-1003">Cell membrane</keyword>
<feature type="non-terminal residue" evidence="10">
    <location>
        <position position="1"/>
    </location>
</feature>
<keyword evidence="3" id="KW-0472">Membrane</keyword>
<evidence type="ECO:0000256" key="1">
    <source>
        <dbReference type="ARBA" id="ARBA00004651"/>
    </source>
</evidence>
<dbReference type="PROSITE" id="PS50088">
    <property type="entry name" value="ANK_REPEAT"/>
    <property type="match status" value="1"/>
</dbReference>
<dbReference type="GO" id="GO:0005886">
    <property type="term" value="C:plasma membrane"/>
    <property type="evidence" value="ECO:0007669"/>
    <property type="project" value="UniProtKB-SubCell"/>
</dbReference>
<dbReference type="PANTHER" id="PTHR10582">
    <property type="entry name" value="TRANSIENT RECEPTOR POTENTIAL ION CHANNEL PROTEIN"/>
    <property type="match status" value="1"/>
</dbReference>
<keyword evidence="4" id="KW-0109">Calcium transport</keyword>
<dbReference type="InterPro" id="IPR036770">
    <property type="entry name" value="Ankyrin_rpt-contain_sf"/>
</dbReference>
<keyword evidence="9" id="KW-0407">Ion channel</keyword>
<reference evidence="10" key="1">
    <citation type="journal article" date="2013" name="Genome Biol.">
        <title>Draft genome of the mountain pine beetle, Dendroctonus ponderosae Hopkins, a major forest pest.</title>
        <authorList>
            <person name="Keeling C.I."/>
            <person name="Yuen M.M."/>
            <person name="Liao N.Y."/>
            <person name="Docking T.R."/>
            <person name="Chan S.K."/>
            <person name="Taylor G.A."/>
            <person name="Palmquist D.L."/>
            <person name="Jackman S.D."/>
            <person name="Nguyen A."/>
            <person name="Li M."/>
            <person name="Henderson H."/>
            <person name="Janes J.K."/>
            <person name="Zhao Y."/>
            <person name="Pandoh P."/>
            <person name="Moore R."/>
            <person name="Sperling F.A."/>
            <person name="Huber D.P."/>
            <person name="Birol I."/>
            <person name="Jones S.J."/>
            <person name="Bohlmann J."/>
        </authorList>
    </citation>
    <scope>NUCLEOTIDE SEQUENCE</scope>
</reference>
<dbReference type="Pfam" id="PF13637">
    <property type="entry name" value="Ank_4"/>
    <property type="match status" value="1"/>
</dbReference>
<organism evidence="10">
    <name type="scientific">Dendroctonus ponderosae</name>
    <name type="common">Mountain pine beetle</name>
    <dbReference type="NCBI Taxonomy" id="77166"/>
    <lineage>
        <taxon>Eukaryota</taxon>
        <taxon>Metazoa</taxon>
        <taxon>Ecdysozoa</taxon>
        <taxon>Arthropoda</taxon>
        <taxon>Hexapoda</taxon>
        <taxon>Insecta</taxon>
        <taxon>Pterygota</taxon>
        <taxon>Neoptera</taxon>
        <taxon>Endopterygota</taxon>
        <taxon>Coleoptera</taxon>
        <taxon>Polyphaga</taxon>
        <taxon>Cucujiformia</taxon>
        <taxon>Curculionidae</taxon>
        <taxon>Scolytinae</taxon>
        <taxon>Dendroctonus</taxon>
    </lineage>
</organism>
<keyword evidence="7" id="KW-0106">Calcium</keyword>
<dbReference type="GO" id="GO:0005262">
    <property type="term" value="F:calcium channel activity"/>
    <property type="evidence" value="ECO:0007669"/>
    <property type="project" value="UniProtKB-KW"/>
</dbReference>
<keyword evidence="8" id="KW-0406">Ion transport</keyword>
<evidence type="ECO:0000256" key="3">
    <source>
        <dbReference type="ARBA" id="ARBA00022475"/>
    </source>
</evidence>
<evidence type="ECO:0000256" key="6">
    <source>
        <dbReference type="ARBA" id="ARBA00022737"/>
    </source>
</evidence>
<comment type="subcellular location">
    <subcellularLocation>
        <location evidence="1">Cell membrane</location>
        <topology evidence="1">Multi-pass membrane protein</topology>
    </subcellularLocation>
</comment>
<evidence type="ECO:0000313" key="10">
    <source>
        <dbReference type="EMBL" id="ENN75133.1"/>
    </source>
</evidence>
<evidence type="ECO:0000256" key="4">
    <source>
        <dbReference type="ARBA" id="ARBA00022568"/>
    </source>
</evidence>
<keyword evidence="2" id="KW-0813">Transport</keyword>
<dbReference type="EMBL" id="KB741020">
    <property type="protein sequence ID" value="ENN75133.1"/>
    <property type="molecule type" value="Genomic_DNA"/>
</dbReference>
<dbReference type="GO" id="GO:0098703">
    <property type="term" value="P:calcium ion import across plasma membrane"/>
    <property type="evidence" value="ECO:0007669"/>
    <property type="project" value="TreeGrafter"/>
</dbReference>
<accession>N6TBP4</accession>
<evidence type="ECO:0000256" key="5">
    <source>
        <dbReference type="ARBA" id="ARBA00022673"/>
    </source>
</evidence>
<keyword evidence="6" id="KW-0677">Repeat</keyword>
<protein>
    <submittedName>
        <fullName evidence="10">Uncharacterized protein</fullName>
    </submittedName>
</protein>
<sequence length="79" mass="9083">MNAIDENRNLKVLRKKTGKEYVYWGEYPLSFAACLGQEESFRLILAKGANLDAQDTNGNTVLHLLVIYSKVKRYTFFAH</sequence>
<dbReference type="SUPFAM" id="SSF48403">
    <property type="entry name" value="Ankyrin repeat"/>
    <property type="match status" value="1"/>
</dbReference>
<dbReference type="PROSITE" id="PS50297">
    <property type="entry name" value="ANK_REP_REGION"/>
    <property type="match status" value="1"/>
</dbReference>
<evidence type="ECO:0000256" key="2">
    <source>
        <dbReference type="ARBA" id="ARBA00022448"/>
    </source>
</evidence>
<dbReference type="InterPro" id="IPR024862">
    <property type="entry name" value="TRPV"/>
</dbReference>
<dbReference type="AlphaFoldDB" id="N6TBP4"/>
<keyword evidence="5" id="KW-0107">Calcium channel</keyword>